<proteinExistence type="predicted"/>
<dbReference type="Proteomes" id="UP000183859">
    <property type="component" value="Chromosome"/>
</dbReference>
<dbReference type="AlphaFoldDB" id="A0A1L3I302"/>
<evidence type="ECO:0000313" key="1">
    <source>
        <dbReference type="EMBL" id="APG46483.1"/>
    </source>
</evidence>
<dbReference type="STRING" id="1844006.PhaeoP97_01056"/>
<dbReference type="EMBL" id="CP016364">
    <property type="protein sequence ID" value="APG46483.1"/>
    <property type="molecule type" value="Genomic_DNA"/>
</dbReference>
<sequence>MASNMSIWPNEPKATSIFWPGSARNMTPSCRSKRAACCSSAREKGKSASGTVVLPQIWVFKSQLMPGCRVSKDKATAYKGVKAIWHDKKLGEKKTVTGGEGSPAYEMTHPYRTEEAAQRAAKSKLDKQTRAGHSISLILVGDPILRAEGQALVVGLRPSIPPLWSITGVTHRLGSGGYTTQIRGNCQSARDDLTGARSNFKCAPVREFSGRSSVSTV</sequence>
<gene>
    <name evidence="1" type="ORF">PhaeoP97_01056</name>
</gene>
<keyword evidence="2" id="KW-1185">Reference proteome</keyword>
<reference evidence="2" key="1">
    <citation type="submission" date="2016-07" db="EMBL/GenBank/DDBJ databases">
        <title>Phaeobacter portensis sp. nov., a tropodithietic acid producing bacterium isolated from a German harbor.</title>
        <authorList>
            <person name="Freese H.M."/>
            <person name="Bunk B."/>
            <person name="Breider S."/>
            <person name="Brinkhoff T."/>
        </authorList>
    </citation>
    <scope>NUCLEOTIDE SEQUENCE [LARGE SCALE GENOMIC DNA]</scope>
    <source>
        <strain evidence="2">P97</strain>
    </source>
</reference>
<dbReference type="KEGG" id="php:PhaeoP97_01056"/>
<accession>A0A1L3I302</accession>
<evidence type="ECO:0000313" key="2">
    <source>
        <dbReference type="Proteomes" id="UP000183859"/>
    </source>
</evidence>
<protein>
    <submittedName>
        <fullName evidence="1">Phage late control gene D protein (GPD)</fullName>
    </submittedName>
</protein>
<organism evidence="1 2">
    <name type="scientific">Phaeobacter porticola</name>
    <dbReference type="NCBI Taxonomy" id="1844006"/>
    <lineage>
        <taxon>Bacteria</taxon>
        <taxon>Pseudomonadati</taxon>
        <taxon>Pseudomonadota</taxon>
        <taxon>Alphaproteobacteria</taxon>
        <taxon>Rhodobacterales</taxon>
        <taxon>Roseobacteraceae</taxon>
        <taxon>Phaeobacter</taxon>
    </lineage>
</organism>
<name>A0A1L3I302_9RHOB</name>